<dbReference type="PRINTS" id="PR00036">
    <property type="entry name" value="HTHLACI"/>
</dbReference>
<evidence type="ECO:0000256" key="2">
    <source>
        <dbReference type="ARBA" id="ARBA00023125"/>
    </source>
</evidence>
<keyword evidence="6" id="KW-1185">Reference proteome</keyword>
<dbReference type="CDD" id="cd01392">
    <property type="entry name" value="HTH_LacI"/>
    <property type="match status" value="1"/>
</dbReference>
<dbReference type="SUPFAM" id="SSF47413">
    <property type="entry name" value="lambda repressor-like DNA-binding domains"/>
    <property type="match status" value="1"/>
</dbReference>
<dbReference type="Gene3D" id="1.10.260.40">
    <property type="entry name" value="lambda repressor-like DNA-binding domains"/>
    <property type="match status" value="1"/>
</dbReference>
<keyword evidence="3" id="KW-0804">Transcription</keyword>
<dbReference type="InterPro" id="IPR046335">
    <property type="entry name" value="LacI/GalR-like_sensor"/>
</dbReference>
<comment type="caution">
    <text evidence="5">The sequence shown here is derived from an EMBL/GenBank/DDBJ whole genome shotgun (WGS) entry which is preliminary data.</text>
</comment>
<dbReference type="Pfam" id="PF13377">
    <property type="entry name" value="Peripla_BP_3"/>
    <property type="match status" value="1"/>
</dbReference>
<dbReference type="InterPro" id="IPR010982">
    <property type="entry name" value="Lambda_DNA-bd_dom_sf"/>
</dbReference>
<dbReference type="RefSeq" id="WP_211332469.1">
    <property type="nucleotide sequence ID" value="NZ_RKHO01000001.1"/>
</dbReference>
<evidence type="ECO:0000313" key="5">
    <source>
        <dbReference type="EMBL" id="ROR90821.1"/>
    </source>
</evidence>
<dbReference type="CDD" id="cd01574">
    <property type="entry name" value="PBP1_LacI"/>
    <property type="match status" value="1"/>
</dbReference>
<dbReference type="InterPro" id="IPR000843">
    <property type="entry name" value="HTH_LacI"/>
</dbReference>
<keyword evidence="1" id="KW-0805">Transcription regulation</keyword>
<dbReference type="Proteomes" id="UP000281738">
    <property type="component" value="Unassembled WGS sequence"/>
</dbReference>
<gene>
    <name evidence="5" type="ORF">EDD33_1669</name>
</gene>
<dbReference type="GO" id="GO:0000976">
    <property type="term" value="F:transcription cis-regulatory region binding"/>
    <property type="evidence" value="ECO:0007669"/>
    <property type="project" value="TreeGrafter"/>
</dbReference>
<proteinExistence type="predicted"/>
<dbReference type="Pfam" id="PF00356">
    <property type="entry name" value="LacI"/>
    <property type="match status" value="1"/>
</dbReference>
<accession>A0A3N2CTH6</accession>
<organism evidence="5 6">
    <name type="scientific">Nocardioides aurantiacus</name>
    <dbReference type="NCBI Taxonomy" id="86796"/>
    <lineage>
        <taxon>Bacteria</taxon>
        <taxon>Bacillati</taxon>
        <taxon>Actinomycetota</taxon>
        <taxon>Actinomycetes</taxon>
        <taxon>Propionibacteriales</taxon>
        <taxon>Nocardioidaceae</taxon>
        <taxon>Nocardioides</taxon>
    </lineage>
</organism>
<evidence type="ECO:0000256" key="3">
    <source>
        <dbReference type="ARBA" id="ARBA00023163"/>
    </source>
</evidence>
<dbReference type="PANTHER" id="PTHR30146:SF109">
    <property type="entry name" value="HTH-TYPE TRANSCRIPTIONAL REGULATOR GALS"/>
    <property type="match status" value="1"/>
</dbReference>
<keyword evidence="2" id="KW-0238">DNA-binding</keyword>
<dbReference type="Gene3D" id="3.40.50.2300">
    <property type="match status" value="2"/>
</dbReference>
<dbReference type="PROSITE" id="PS00356">
    <property type="entry name" value="HTH_LACI_1"/>
    <property type="match status" value="1"/>
</dbReference>
<name>A0A3N2CTH6_9ACTN</name>
<sequence>MSRAGVPPGNAGARRPREVTLADVARAAGVSDQTVSRVVNDHPHVSAQTRTRVRDAIGRLGYRPNFAARRLATNRSRSVGIVSLITGLWGPAGVRQSLELRVAEAGYQTLTRSLPAITPALLAASFDDLLSSGVDGIVVVAADDPTAEVVLAQRPGVPVVVVAGAMPLGRPGLGLDQVLASRRATEHLLDLGHVVVGHVSGPLEATQARQRRDGWAGALDARGLGPGPVEAGDWTAASGFHAGRRLLADPATTAVVVANDQMAVGVLRAAGERGRRVPEDLSVVGFDDVPEAAYLVPPLTTVRHDFDEVGRRVVAALRSEVEGSPMARLPAMAPEVVVRRSTAPPPPSAGGLVHRHVVAVGACAEPVPDR</sequence>
<evidence type="ECO:0000256" key="1">
    <source>
        <dbReference type="ARBA" id="ARBA00023015"/>
    </source>
</evidence>
<dbReference type="SUPFAM" id="SSF53822">
    <property type="entry name" value="Periplasmic binding protein-like I"/>
    <property type="match status" value="1"/>
</dbReference>
<dbReference type="PROSITE" id="PS50932">
    <property type="entry name" value="HTH_LACI_2"/>
    <property type="match status" value="1"/>
</dbReference>
<dbReference type="AlphaFoldDB" id="A0A3N2CTH6"/>
<feature type="domain" description="HTH lacI-type" evidence="4">
    <location>
        <begin position="19"/>
        <end position="73"/>
    </location>
</feature>
<dbReference type="EMBL" id="RKHO01000001">
    <property type="protein sequence ID" value="ROR90821.1"/>
    <property type="molecule type" value="Genomic_DNA"/>
</dbReference>
<protein>
    <submittedName>
        <fullName evidence="5">LacI family transcriptional regulator</fullName>
    </submittedName>
</protein>
<reference evidence="5 6" key="1">
    <citation type="submission" date="2018-11" db="EMBL/GenBank/DDBJ databases">
        <title>Sequencing the genomes of 1000 actinobacteria strains.</title>
        <authorList>
            <person name="Klenk H.-P."/>
        </authorList>
    </citation>
    <scope>NUCLEOTIDE SEQUENCE [LARGE SCALE GENOMIC DNA]</scope>
    <source>
        <strain evidence="5 6">DSM 12652</strain>
    </source>
</reference>
<dbReference type="InterPro" id="IPR028082">
    <property type="entry name" value="Peripla_BP_I"/>
</dbReference>
<dbReference type="SMART" id="SM00354">
    <property type="entry name" value="HTH_LACI"/>
    <property type="match status" value="1"/>
</dbReference>
<evidence type="ECO:0000259" key="4">
    <source>
        <dbReference type="PROSITE" id="PS50932"/>
    </source>
</evidence>
<dbReference type="PANTHER" id="PTHR30146">
    <property type="entry name" value="LACI-RELATED TRANSCRIPTIONAL REPRESSOR"/>
    <property type="match status" value="1"/>
</dbReference>
<dbReference type="GO" id="GO:0003700">
    <property type="term" value="F:DNA-binding transcription factor activity"/>
    <property type="evidence" value="ECO:0007669"/>
    <property type="project" value="TreeGrafter"/>
</dbReference>
<evidence type="ECO:0000313" key="6">
    <source>
        <dbReference type="Proteomes" id="UP000281738"/>
    </source>
</evidence>